<evidence type="ECO:0000256" key="2">
    <source>
        <dbReference type="ARBA" id="ARBA00022692"/>
    </source>
</evidence>
<evidence type="ECO:0000313" key="6">
    <source>
        <dbReference type="EMBL" id="KAF9532287.1"/>
    </source>
</evidence>
<name>A0A9P6EP19_9AGAR</name>
<dbReference type="PANTHER" id="PTHR10989">
    <property type="entry name" value="ANDROGEN-INDUCED PROTEIN 1-RELATED"/>
    <property type="match status" value="1"/>
</dbReference>
<dbReference type="InterPro" id="IPR006838">
    <property type="entry name" value="ADTRP_AIG1"/>
</dbReference>
<evidence type="ECO:0000256" key="5">
    <source>
        <dbReference type="SAM" id="Phobius"/>
    </source>
</evidence>
<feature type="transmembrane region" description="Helical" evidence="5">
    <location>
        <begin position="162"/>
        <end position="179"/>
    </location>
</feature>
<reference evidence="6" key="1">
    <citation type="submission" date="2020-11" db="EMBL/GenBank/DDBJ databases">
        <authorList>
            <consortium name="DOE Joint Genome Institute"/>
            <person name="Ahrendt S."/>
            <person name="Riley R."/>
            <person name="Andreopoulos W."/>
            <person name="Labutti K."/>
            <person name="Pangilinan J."/>
            <person name="Ruiz-Duenas F.J."/>
            <person name="Barrasa J.M."/>
            <person name="Sanchez-Garcia M."/>
            <person name="Camarero S."/>
            <person name="Miyauchi S."/>
            <person name="Serrano A."/>
            <person name="Linde D."/>
            <person name="Babiker R."/>
            <person name="Drula E."/>
            <person name="Ayuso-Fernandez I."/>
            <person name="Pacheco R."/>
            <person name="Padilla G."/>
            <person name="Ferreira P."/>
            <person name="Barriuso J."/>
            <person name="Kellner H."/>
            <person name="Castanera R."/>
            <person name="Alfaro M."/>
            <person name="Ramirez L."/>
            <person name="Pisabarro A.G."/>
            <person name="Kuo A."/>
            <person name="Tritt A."/>
            <person name="Lipzen A."/>
            <person name="He G."/>
            <person name="Yan M."/>
            <person name="Ng V."/>
            <person name="Cullen D."/>
            <person name="Martin F."/>
            <person name="Rosso M.-N."/>
            <person name="Henrissat B."/>
            <person name="Hibbett D."/>
            <person name="Martinez A.T."/>
            <person name="Grigoriev I.V."/>
        </authorList>
    </citation>
    <scope>NUCLEOTIDE SEQUENCE</scope>
    <source>
        <strain evidence="6">CBS 506.95</strain>
    </source>
</reference>
<dbReference type="GO" id="GO:0016020">
    <property type="term" value="C:membrane"/>
    <property type="evidence" value="ECO:0007669"/>
    <property type="project" value="InterPro"/>
</dbReference>
<evidence type="ECO:0000256" key="4">
    <source>
        <dbReference type="ARBA" id="ARBA00023136"/>
    </source>
</evidence>
<feature type="transmembrane region" description="Helical" evidence="5">
    <location>
        <begin position="77"/>
        <end position="100"/>
    </location>
</feature>
<accession>A0A9P6EP19</accession>
<organism evidence="6 7">
    <name type="scientific">Crepidotus variabilis</name>
    <dbReference type="NCBI Taxonomy" id="179855"/>
    <lineage>
        <taxon>Eukaryota</taxon>
        <taxon>Fungi</taxon>
        <taxon>Dikarya</taxon>
        <taxon>Basidiomycota</taxon>
        <taxon>Agaricomycotina</taxon>
        <taxon>Agaricomycetes</taxon>
        <taxon>Agaricomycetidae</taxon>
        <taxon>Agaricales</taxon>
        <taxon>Agaricineae</taxon>
        <taxon>Crepidotaceae</taxon>
        <taxon>Crepidotus</taxon>
    </lineage>
</organism>
<evidence type="ECO:0000256" key="3">
    <source>
        <dbReference type="ARBA" id="ARBA00022989"/>
    </source>
</evidence>
<evidence type="ECO:0000256" key="1">
    <source>
        <dbReference type="ARBA" id="ARBA00004127"/>
    </source>
</evidence>
<dbReference type="GO" id="GO:0012505">
    <property type="term" value="C:endomembrane system"/>
    <property type="evidence" value="ECO:0007669"/>
    <property type="project" value="UniProtKB-SubCell"/>
</dbReference>
<dbReference type="AlphaFoldDB" id="A0A9P6EP19"/>
<proteinExistence type="predicted"/>
<dbReference type="Pfam" id="PF04750">
    <property type="entry name" value="Far-17a_AIG1"/>
    <property type="match status" value="1"/>
</dbReference>
<dbReference type="EMBL" id="MU157832">
    <property type="protein sequence ID" value="KAF9532287.1"/>
    <property type="molecule type" value="Genomic_DNA"/>
</dbReference>
<gene>
    <name evidence="6" type="ORF">CPB83DRAFT_891026</name>
</gene>
<keyword evidence="2 5" id="KW-0812">Transmembrane</keyword>
<feature type="transmembrane region" description="Helical" evidence="5">
    <location>
        <begin position="199"/>
        <end position="220"/>
    </location>
</feature>
<comment type="subcellular location">
    <subcellularLocation>
        <location evidence="1">Endomembrane system</location>
        <topology evidence="1">Multi-pass membrane protein</topology>
    </subcellularLocation>
</comment>
<comment type="caution">
    <text evidence="6">The sequence shown here is derived from an EMBL/GenBank/DDBJ whole genome shotgun (WGS) entry which is preliminary data.</text>
</comment>
<dbReference type="OrthoDB" id="1898221at2759"/>
<feature type="transmembrane region" description="Helical" evidence="5">
    <location>
        <begin position="44"/>
        <end position="65"/>
    </location>
</feature>
<dbReference type="PANTHER" id="PTHR10989:SF16">
    <property type="entry name" value="AT02829P-RELATED"/>
    <property type="match status" value="1"/>
</dbReference>
<evidence type="ECO:0000313" key="7">
    <source>
        <dbReference type="Proteomes" id="UP000807306"/>
    </source>
</evidence>
<sequence length="225" mass="24870">MATVRRAVFHGGAALLMHNGYNSLGGLEIDKFIQKQYGGHLQYLTIQGLAFAWFAMTLSLAHDSFPSLPFLRNLKRYVMIIAMPLSVVISSIYWTLIVYFPTLIVQGAKEAPGEPNSSADTVASFRIPLKVDLLLHALPAVSLILDFFFFEKKYTNKESKIAVPLTAVLYGIGYGVWIEHCANHNDGVFPYPFLTENNLYGRIGIYAGAAAIAVGSFRILNALHL</sequence>
<keyword evidence="4 5" id="KW-0472">Membrane</keyword>
<dbReference type="Proteomes" id="UP000807306">
    <property type="component" value="Unassembled WGS sequence"/>
</dbReference>
<keyword evidence="7" id="KW-1185">Reference proteome</keyword>
<keyword evidence="3 5" id="KW-1133">Transmembrane helix</keyword>
<protein>
    <submittedName>
        <fullName evidence="6">FAR-17a/AIG1-like protein</fullName>
    </submittedName>
</protein>